<organism evidence="1 2">
    <name type="scientific">Chionoecetes opilio</name>
    <name type="common">Atlantic snow crab</name>
    <name type="synonym">Cancer opilio</name>
    <dbReference type="NCBI Taxonomy" id="41210"/>
    <lineage>
        <taxon>Eukaryota</taxon>
        <taxon>Metazoa</taxon>
        <taxon>Ecdysozoa</taxon>
        <taxon>Arthropoda</taxon>
        <taxon>Crustacea</taxon>
        <taxon>Multicrustacea</taxon>
        <taxon>Malacostraca</taxon>
        <taxon>Eumalacostraca</taxon>
        <taxon>Eucarida</taxon>
        <taxon>Decapoda</taxon>
        <taxon>Pleocyemata</taxon>
        <taxon>Brachyura</taxon>
        <taxon>Eubrachyura</taxon>
        <taxon>Majoidea</taxon>
        <taxon>Majidae</taxon>
        <taxon>Chionoecetes</taxon>
    </lineage>
</organism>
<dbReference type="Proteomes" id="UP000770661">
    <property type="component" value="Unassembled WGS sequence"/>
</dbReference>
<sequence>MIVSIPLDGAGEERACTALQRWSATLATRAAGAGRDHRGGTEGSLAPIQCLSMTLVVHFARFTTELLRLVFNIEILKLNTNIRMQVRSCKLTRGNAGSVSLHANQRCGASASGPRFAPTRPLAA</sequence>
<protein>
    <submittedName>
        <fullName evidence="1">Uncharacterized protein</fullName>
    </submittedName>
</protein>
<dbReference type="EMBL" id="JACEEZ010001094">
    <property type="protein sequence ID" value="KAG0729499.1"/>
    <property type="molecule type" value="Genomic_DNA"/>
</dbReference>
<comment type="caution">
    <text evidence="1">The sequence shown here is derived from an EMBL/GenBank/DDBJ whole genome shotgun (WGS) entry which is preliminary data.</text>
</comment>
<keyword evidence="2" id="KW-1185">Reference proteome</keyword>
<reference evidence="1" key="1">
    <citation type="submission" date="2020-07" db="EMBL/GenBank/DDBJ databases">
        <title>The High-quality genome of the commercially important snow crab, Chionoecetes opilio.</title>
        <authorList>
            <person name="Jeong J.-H."/>
            <person name="Ryu S."/>
        </authorList>
    </citation>
    <scope>NUCLEOTIDE SEQUENCE</scope>
    <source>
        <strain evidence="1">MADBK_172401_WGS</strain>
        <tissue evidence="1">Digestive gland</tissue>
    </source>
</reference>
<dbReference type="AlphaFoldDB" id="A0A8J5D1P6"/>
<name>A0A8J5D1P6_CHIOP</name>
<proteinExistence type="predicted"/>
<accession>A0A8J5D1P6</accession>
<gene>
    <name evidence="1" type="ORF">GWK47_030206</name>
</gene>
<evidence type="ECO:0000313" key="1">
    <source>
        <dbReference type="EMBL" id="KAG0729499.1"/>
    </source>
</evidence>
<evidence type="ECO:0000313" key="2">
    <source>
        <dbReference type="Proteomes" id="UP000770661"/>
    </source>
</evidence>